<evidence type="ECO:0000313" key="2">
    <source>
        <dbReference type="Proteomes" id="UP000478052"/>
    </source>
</evidence>
<proteinExistence type="predicted"/>
<accession>A0A6G0VWI0</accession>
<gene>
    <name evidence="1" type="ORF">FWK35_00037015</name>
</gene>
<dbReference type="AlphaFoldDB" id="A0A6G0VWI0"/>
<organism evidence="1 2">
    <name type="scientific">Aphis craccivora</name>
    <name type="common">Cowpea aphid</name>
    <dbReference type="NCBI Taxonomy" id="307492"/>
    <lineage>
        <taxon>Eukaryota</taxon>
        <taxon>Metazoa</taxon>
        <taxon>Ecdysozoa</taxon>
        <taxon>Arthropoda</taxon>
        <taxon>Hexapoda</taxon>
        <taxon>Insecta</taxon>
        <taxon>Pterygota</taxon>
        <taxon>Neoptera</taxon>
        <taxon>Paraneoptera</taxon>
        <taxon>Hemiptera</taxon>
        <taxon>Sternorrhyncha</taxon>
        <taxon>Aphidomorpha</taxon>
        <taxon>Aphidoidea</taxon>
        <taxon>Aphididae</taxon>
        <taxon>Aphidini</taxon>
        <taxon>Aphis</taxon>
        <taxon>Aphis</taxon>
    </lineage>
</organism>
<evidence type="ECO:0000313" key="1">
    <source>
        <dbReference type="EMBL" id="KAF0712090.1"/>
    </source>
</evidence>
<reference evidence="1 2" key="1">
    <citation type="submission" date="2019-08" db="EMBL/GenBank/DDBJ databases">
        <title>Whole genome of Aphis craccivora.</title>
        <authorList>
            <person name="Voronova N.V."/>
            <person name="Shulinski R.S."/>
            <person name="Bandarenka Y.V."/>
            <person name="Zhorov D.G."/>
            <person name="Warner D."/>
        </authorList>
    </citation>
    <scope>NUCLEOTIDE SEQUENCE [LARGE SCALE GENOMIC DNA]</scope>
    <source>
        <strain evidence="1">180601</strain>
        <tissue evidence="1">Whole Body</tissue>
    </source>
</reference>
<name>A0A6G0VWI0_APHCR</name>
<protein>
    <submittedName>
        <fullName evidence="1">Uncharacterized protein</fullName>
    </submittedName>
</protein>
<dbReference type="EMBL" id="VUJU01011061">
    <property type="protein sequence ID" value="KAF0712090.1"/>
    <property type="molecule type" value="Genomic_DNA"/>
</dbReference>
<keyword evidence="2" id="KW-1185">Reference proteome</keyword>
<dbReference type="Proteomes" id="UP000478052">
    <property type="component" value="Unassembled WGS sequence"/>
</dbReference>
<comment type="caution">
    <text evidence="1">The sequence shown here is derived from an EMBL/GenBank/DDBJ whole genome shotgun (WGS) entry which is preliminary data.</text>
</comment>
<sequence length="177" mass="21023">MDHYKSSSLTRVLKTIWWYRVSHLESSDIILKAVEPNLAHKLPIHNQRNLDILNIDTAHFFNTNFPFNTSKKFHITQNLPVQVCEIIYNKQIYGFIHVNDKAILNNLQFINCNKLYGIDRECQLFLKVLDEWWLQPFNDMSYCYMPTTIETLVLQNIITPVCRHLILDILLMRDKTL</sequence>